<evidence type="ECO:0008006" key="15">
    <source>
        <dbReference type="Google" id="ProtNLM"/>
    </source>
</evidence>
<dbReference type="Gene3D" id="1.10.630.10">
    <property type="entry name" value="Cytochrome P450"/>
    <property type="match status" value="1"/>
</dbReference>
<keyword evidence="3 11" id="KW-0349">Heme</keyword>
<dbReference type="GO" id="GO:0020037">
    <property type="term" value="F:heme binding"/>
    <property type="evidence" value="ECO:0007669"/>
    <property type="project" value="InterPro"/>
</dbReference>
<dbReference type="GO" id="GO:0005506">
    <property type="term" value="F:iron ion binding"/>
    <property type="evidence" value="ECO:0007669"/>
    <property type="project" value="InterPro"/>
</dbReference>
<evidence type="ECO:0000256" key="6">
    <source>
        <dbReference type="ARBA" id="ARBA00022989"/>
    </source>
</evidence>
<dbReference type="GO" id="GO:0004497">
    <property type="term" value="F:monooxygenase activity"/>
    <property type="evidence" value="ECO:0007669"/>
    <property type="project" value="UniProtKB-KW"/>
</dbReference>
<evidence type="ECO:0000256" key="1">
    <source>
        <dbReference type="ARBA" id="ARBA00004370"/>
    </source>
</evidence>
<keyword evidence="8 11" id="KW-0408">Iron</keyword>
<dbReference type="InterPro" id="IPR036396">
    <property type="entry name" value="Cyt_P450_sf"/>
</dbReference>
<dbReference type="PANTHER" id="PTHR24282:SF196">
    <property type="entry name" value="CYTOCHROME P450 714C2"/>
    <property type="match status" value="1"/>
</dbReference>
<keyword evidence="7 12" id="KW-0560">Oxidoreductase</keyword>
<dbReference type="GO" id="GO:0016020">
    <property type="term" value="C:membrane"/>
    <property type="evidence" value="ECO:0007669"/>
    <property type="project" value="UniProtKB-SubCell"/>
</dbReference>
<dbReference type="Pfam" id="PF00067">
    <property type="entry name" value="p450"/>
    <property type="match status" value="1"/>
</dbReference>
<dbReference type="AlphaFoldDB" id="A0A5J5C552"/>
<sequence length="271" mass="30507">MPGKRYFPAKKNRKAWTLEKEIHALFIKVVKERRKSGYEKDLWQMVLEGAENSNLSQDEIDQFIVDNCKNVYLAAHQVTAAGAVWCLMLLASNIEWQTRVRAEVLQVCGGRTPDANMLSKMKQLTMVLQETLRLYSGLMLSMKALKDIKIGGVHIYKVVNIWIMVATLHSDPEIWGPDALNFNPERFANGIAGACKLPHSYSRFGFGPRLCVGQHLAMVELKTLISPILSNFSFTLSPKYVHSPILRVAIKPEHGVNLLIKKLFAVCALGE</sequence>
<evidence type="ECO:0000256" key="8">
    <source>
        <dbReference type="ARBA" id="ARBA00023004"/>
    </source>
</evidence>
<dbReference type="Proteomes" id="UP000325577">
    <property type="component" value="Linkage Group LG0"/>
</dbReference>
<comment type="similarity">
    <text evidence="2 12">Belongs to the cytochrome P450 family.</text>
</comment>
<accession>A0A5J5C552</accession>
<evidence type="ECO:0000256" key="10">
    <source>
        <dbReference type="ARBA" id="ARBA00023136"/>
    </source>
</evidence>
<dbReference type="InterPro" id="IPR001128">
    <property type="entry name" value="Cyt_P450"/>
</dbReference>
<dbReference type="InterPro" id="IPR002401">
    <property type="entry name" value="Cyt_P450_E_grp-I"/>
</dbReference>
<evidence type="ECO:0000256" key="5">
    <source>
        <dbReference type="ARBA" id="ARBA00022723"/>
    </source>
</evidence>
<protein>
    <recommendedName>
        <fullName evidence="15">Cytochrome P450</fullName>
    </recommendedName>
</protein>
<evidence type="ECO:0000256" key="4">
    <source>
        <dbReference type="ARBA" id="ARBA00022692"/>
    </source>
</evidence>
<evidence type="ECO:0000313" key="14">
    <source>
        <dbReference type="Proteomes" id="UP000325577"/>
    </source>
</evidence>
<keyword evidence="9 12" id="KW-0503">Monooxygenase</keyword>
<keyword evidence="5 11" id="KW-0479">Metal-binding</keyword>
<dbReference type="PANTHER" id="PTHR24282">
    <property type="entry name" value="CYTOCHROME P450 FAMILY MEMBER"/>
    <property type="match status" value="1"/>
</dbReference>
<keyword evidence="10" id="KW-0472">Membrane</keyword>
<keyword evidence="6" id="KW-1133">Transmembrane helix</keyword>
<dbReference type="PROSITE" id="PS00086">
    <property type="entry name" value="CYTOCHROME_P450"/>
    <property type="match status" value="1"/>
</dbReference>
<evidence type="ECO:0000313" key="13">
    <source>
        <dbReference type="EMBL" id="KAA8550475.1"/>
    </source>
</evidence>
<dbReference type="SUPFAM" id="SSF48264">
    <property type="entry name" value="Cytochrome P450"/>
    <property type="match status" value="1"/>
</dbReference>
<evidence type="ECO:0000256" key="11">
    <source>
        <dbReference type="PIRSR" id="PIRSR602401-1"/>
    </source>
</evidence>
<dbReference type="InterPro" id="IPR050665">
    <property type="entry name" value="Cytochrome_P450_Monooxygen"/>
</dbReference>
<dbReference type="OrthoDB" id="1470350at2759"/>
<comment type="cofactor">
    <cofactor evidence="11">
        <name>heme</name>
        <dbReference type="ChEBI" id="CHEBI:30413"/>
    </cofactor>
</comment>
<keyword evidence="14" id="KW-1185">Reference proteome</keyword>
<dbReference type="PRINTS" id="PR00385">
    <property type="entry name" value="P450"/>
</dbReference>
<feature type="binding site" description="axial binding residue" evidence="11">
    <location>
        <position position="211"/>
    </location>
    <ligand>
        <name>heme</name>
        <dbReference type="ChEBI" id="CHEBI:30413"/>
    </ligand>
    <ligandPart>
        <name>Fe</name>
        <dbReference type="ChEBI" id="CHEBI:18248"/>
    </ligandPart>
</feature>
<name>A0A5J5C552_9ASTE</name>
<keyword evidence="4" id="KW-0812">Transmembrane</keyword>
<evidence type="ECO:0000256" key="3">
    <source>
        <dbReference type="ARBA" id="ARBA00022617"/>
    </source>
</evidence>
<reference evidence="13 14" key="1">
    <citation type="submission" date="2019-09" db="EMBL/GenBank/DDBJ databases">
        <title>A chromosome-level genome assembly of the Chinese tupelo Nyssa sinensis.</title>
        <authorList>
            <person name="Yang X."/>
            <person name="Kang M."/>
            <person name="Yang Y."/>
            <person name="Xiong H."/>
            <person name="Wang M."/>
            <person name="Zhang Z."/>
            <person name="Wang Z."/>
            <person name="Wu H."/>
            <person name="Ma T."/>
            <person name="Liu J."/>
            <person name="Xi Z."/>
        </authorList>
    </citation>
    <scope>NUCLEOTIDE SEQUENCE [LARGE SCALE GENOMIC DNA]</scope>
    <source>
        <strain evidence="13">J267</strain>
        <tissue evidence="13">Leaf</tissue>
    </source>
</reference>
<evidence type="ECO:0000256" key="12">
    <source>
        <dbReference type="RuleBase" id="RU000461"/>
    </source>
</evidence>
<evidence type="ECO:0000256" key="2">
    <source>
        <dbReference type="ARBA" id="ARBA00010617"/>
    </source>
</evidence>
<dbReference type="GO" id="GO:0016705">
    <property type="term" value="F:oxidoreductase activity, acting on paired donors, with incorporation or reduction of molecular oxygen"/>
    <property type="evidence" value="ECO:0007669"/>
    <property type="project" value="InterPro"/>
</dbReference>
<organism evidence="13 14">
    <name type="scientific">Nyssa sinensis</name>
    <dbReference type="NCBI Taxonomy" id="561372"/>
    <lineage>
        <taxon>Eukaryota</taxon>
        <taxon>Viridiplantae</taxon>
        <taxon>Streptophyta</taxon>
        <taxon>Embryophyta</taxon>
        <taxon>Tracheophyta</taxon>
        <taxon>Spermatophyta</taxon>
        <taxon>Magnoliopsida</taxon>
        <taxon>eudicotyledons</taxon>
        <taxon>Gunneridae</taxon>
        <taxon>Pentapetalae</taxon>
        <taxon>asterids</taxon>
        <taxon>Cornales</taxon>
        <taxon>Nyssaceae</taxon>
        <taxon>Nyssa</taxon>
    </lineage>
</organism>
<dbReference type="InterPro" id="IPR017972">
    <property type="entry name" value="Cyt_P450_CS"/>
</dbReference>
<proteinExistence type="inferred from homology"/>
<dbReference type="EMBL" id="CM018031">
    <property type="protein sequence ID" value="KAA8550475.1"/>
    <property type="molecule type" value="Genomic_DNA"/>
</dbReference>
<comment type="subcellular location">
    <subcellularLocation>
        <location evidence="1">Membrane</location>
    </subcellularLocation>
</comment>
<evidence type="ECO:0000256" key="9">
    <source>
        <dbReference type="ARBA" id="ARBA00023033"/>
    </source>
</evidence>
<evidence type="ECO:0000256" key="7">
    <source>
        <dbReference type="ARBA" id="ARBA00023002"/>
    </source>
</evidence>
<dbReference type="PRINTS" id="PR00463">
    <property type="entry name" value="EP450I"/>
</dbReference>
<gene>
    <name evidence="13" type="ORF">F0562_002159</name>
</gene>